<dbReference type="InterPro" id="IPR050287">
    <property type="entry name" value="MTA/SAH_deaminase"/>
</dbReference>
<dbReference type="EMBL" id="AP018365">
    <property type="protein sequence ID" value="BBB00125.1"/>
    <property type="molecule type" value="Genomic_DNA"/>
</dbReference>
<dbReference type="AlphaFoldDB" id="A0A7U3UWN1"/>
<dbReference type="Proteomes" id="UP000595703">
    <property type="component" value="Chromosome"/>
</dbReference>
<keyword evidence="4" id="KW-1185">Reference proteome</keyword>
<reference evidence="3 4" key="4">
    <citation type="journal article" date="2020" name="Sci. Rep.">
        <title>beta-carboline chemical signals induce reveromycin production through a LuxR family regulator in Streptomyces sp. SN-593.</title>
        <authorList>
            <person name="Panthee S."/>
            <person name="Kito N."/>
            <person name="Hayashi T."/>
            <person name="Shimizu T."/>
            <person name="Ishikawa J."/>
            <person name="Hamamoto H."/>
            <person name="Osada H."/>
            <person name="Takahashi S."/>
        </authorList>
    </citation>
    <scope>NUCLEOTIDE SEQUENCE [LARGE SCALE GENOMIC DNA]</scope>
    <source>
        <strain evidence="3 4">SN-593</strain>
    </source>
</reference>
<evidence type="ECO:0000313" key="3">
    <source>
        <dbReference type="EMBL" id="BBB00125.1"/>
    </source>
</evidence>
<keyword evidence="1 3" id="KW-0378">Hydrolase</keyword>
<dbReference type="InterPro" id="IPR032466">
    <property type="entry name" value="Metal_Hydrolase"/>
</dbReference>
<dbReference type="KEGG" id="arev:RVR_7043"/>
<dbReference type="GO" id="GO:0016810">
    <property type="term" value="F:hydrolase activity, acting on carbon-nitrogen (but not peptide) bonds"/>
    <property type="evidence" value="ECO:0007669"/>
    <property type="project" value="InterPro"/>
</dbReference>
<name>A0A7U3UWN1_9ACTN</name>
<dbReference type="SUPFAM" id="SSF51338">
    <property type="entry name" value="Composite domain of metallo-dependent hydrolases"/>
    <property type="match status" value="2"/>
</dbReference>
<protein>
    <submittedName>
        <fullName evidence="3">Putative amidohydrolase</fullName>
    </submittedName>
</protein>
<feature type="domain" description="Amidohydrolase-related" evidence="2">
    <location>
        <begin position="74"/>
        <end position="455"/>
    </location>
</feature>
<dbReference type="RefSeq" id="WP_237404945.1">
    <property type="nucleotide sequence ID" value="NZ_AP018365.1"/>
</dbReference>
<gene>
    <name evidence="3" type="ORF">RVR_7043</name>
</gene>
<dbReference type="InterPro" id="IPR011059">
    <property type="entry name" value="Metal-dep_hydrolase_composite"/>
</dbReference>
<dbReference type="Gene3D" id="2.30.40.10">
    <property type="entry name" value="Urease, subunit C, domain 1"/>
    <property type="match status" value="1"/>
</dbReference>
<dbReference type="PANTHER" id="PTHR43794:SF11">
    <property type="entry name" value="AMIDOHYDROLASE-RELATED DOMAIN-CONTAINING PROTEIN"/>
    <property type="match status" value="1"/>
</dbReference>
<reference evidence="3 4" key="3">
    <citation type="journal article" date="2011" name="Nat. Chem. Biol.">
        <title>Reveromycin A biosynthesis uses RevG and RevJ for stereospecific spiroacetal formation.</title>
        <authorList>
            <person name="Takahashi S."/>
            <person name="Toyoda A."/>
            <person name="Sekiyama Y."/>
            <person name="Takagi H."/>
            <person name="Nogawa T."/>
            <person name="Uramoto M."/>
            <person name="Suzuki R."/>
            <person name="Koshino H."/>
            <person name="Kumano T."/>
            <person name="Panthee S."/>
            <person name="Dairi T."/>
            <person name="Ishikawa J."/>
            <person name="Ikeda H."/>
            <person name="Sakaki Y."/>
            <person name="Osada H."/>
        </authorList>
    </citation>
    <scope>NUCLEOTIDE SEQUENCE [LARGE SCALE GENOMIC DNA]</scope>
    <source>
        <strain evidence="3 4">SN-593</strain>
    </source>
</reference>
<evidence type="ECO:0000313" key="4">
    <source>
        <dbReference type="Proteomes" id="UP000595703"/>
    </source>
</evidence>
<evidence type="ECO:0000256" key="1">
    <source>
        <dbReference type="ARBA" id="ARBA00022801"/>
    </source>
</evidence>
<sequence length="517" mass="55574">MSPKAPAAPAPLLVRGAHLYPADATDRVVPDGSVLAVDGRVAAVGTVEEVDAAVAALDPATRAALRTLDARRMIALPGFVNAHWHELFATRLPFNGAFRPDSDREDQPGFLGRGGDMYRTSAVFDSFHDMIDGLTPEEGDAIARYSMWTQLRAGVTTLGDVGSVNHPDALADAALGLGMRCSVSTWAADAVCAPGESRFRRTRDTDLLLSRVEALIDRCAADPTGLLRARPTAVYGTNMTDELALGLAGLVERHDTGFASHICAQRNEPEVIRTYYGSTPVRRFADLGLLNERLMSVHTAFVDDEERKLLLEGRVHLSHSPGKYGGAGESAMTETRVIPDLRRAGLDVSLSTDGQPLSFAGMPEQMRAAWQVHNELYADSTVVVPTDALAMATRLAARGLRWEDRIGSLEPGKEADLVLVPMDDWRYVHNPRPLEAFLALGGSGDVDTVVVGGRVLIEGGRGVAADEAELLAGYEEAVRSFSIRCLKVDPDRIDALYARSARRRGGDGTPTSEAGAR</sequence>
<dbReference type="Pfam" id="PF01979">
    <property type="entry name" value="Amidohydro_1"/>
    <property type="match status" value="1"/>
</dbReference>
<dbReference type="InterPro" id="IPR006680">
    <property type="entry name" value="Amidohydro-rel"/>
</dbReference>
<dbReference type="SUPFAM" id="SSF51556">
    <property type="entry name" value="Metallo-dependent hydrolases"/>
    <property type="match status" value="1"/>
</dbReference>
<organism evidence="3 4">
    <name type="scientific">Actinacidiphila reveromycinica</name>
    <dbReference type="NCBI Taxonomy" id="659352"/>
    <lineage>
        <taxon>Bacteria</taxon>
        <taxon>Bacillati</taxon>
        <taxon>Actinomycetota</taxon>
        <taxon>Actinomycetes</taxon>
        <taxon>Kitasatosporales</taxon>
        <taxon>Streptomycetaceae</taxon>
        <taxon>Actinacidiphila</taxon>
    </lineage>
</organism>
<evidence type="ECO:0000259" key="2">
    <source>
        <dbReference type="Pfam" id="PF01979"/>
    </source>
</evidence>
<reference evidence="3 4" key="1">
    <citation type="journal article" date="2010" name="J. Bacteriol.">
        <title>Biochemical characterization of a novel indole prenyltransferase from Streptomyces sp. SN-593.</title>
        <authorList>
            <person name="Takahashi S."/>
            <person name="Takagi H."/>
            <person name="Toyoda A."/>
            <person name="Uramoto M."/>
            <person name="Nogawa T."/>
            <person name="Ueki M."/>
            <person name="Sakaki Y."/>
            <person name="Osada H."/>
        </authorList>
    </citation>
    <scope>NUCLEOTIDE SEQUENCE [LARGE SCALE GENOMIC DNA]</scope>
    <source>
        <strain evidence="3 4">SN-593</strain>
    </source>
</reference>
<dbReference type="Gene3D" id="3.20.20.140">
    <property type="entry name" value="Metal-dependent hydrolases"/>
    <property type="match status" value="1"/>
</dbReference>
<dbReference type="PANTHER" id="PTHR43794">
    <property type="entry name" value="AMINOHYDROLASE SSNA-RELATED"/>
    <property type="match status" value="1"/>
</dbReference>
<accession>A0A7U3UWN1</accession>
<proteinExistence type="predicted"/>
<reference evidence="3 4" key="2">
    <citation type="journal article" date="2011" name="J. Antibiot.">
        <title>Furaquinocins I and J: novel polyketide isoprenoid hybrid compounds from Streptomyces reveromyceticus SN-593.</title>
        <authorList>
            <person name="Panthee S."/>
            <person name="Takahashi S."/>
            <person name="Takagi H."/>
            <person name="Nogawa T."/>
            <person name="Oowada E."/>
            <person name="Uramoto M."/>
            <person name="Osada H."/>
        </authorList>
    </citation>
    <scope>NUCLEOTIDE SEQUENCE [LARGE SCALE GENOMIC DNA]</scope>
    <source>
        <strain evidence="3 4">SN-593</strain>
    </source>
</reference>